<dbReference type="Pfam" id="PF26639">
    <property type="entry name" value="Het-6_barrel"/>
    <property type="match status" value="1"/>
</dbReference>
<accession>A0A8J2J4V7</accession>
<reference evidence="2" key="1">
    <citation type="submission" date="2021-05" db="EMBL/GenBank/DDBJ databases">
        <authorList>
            <person name="Khan N."/>
        </authorList>
    </citation>
    <scope>NUCLEOTIDE SEQUENCE</scope>
</reference>
<evidence type="ECO:0000313" key="2">
    <source>
        <dbReference type="EMBL" id="CAG7563449.1"/>
    </source>
</evidence>
<evidence type="ECO:0000313" key="3">
    <source>
        <dbReference type="Proteomes" id="UP000693738"/>
    </source>
</evidence>
<dbReference type="EMBL" id="CAJSTJ010000157">
    <property type="protein sequence ID" value="CAG7563449.1"/>
    <property type="molecule type" value="Genomic_DNA"/>
</dbReference>
<dbReference type="InterPro" id="IPR052895">
    <property type="entry name" value="HetReg/Transcr_Mod"/>
</dbReference>
<dbReference type="Pfam" id="PF06985">
    <property type="entry name" value="HET"/>
    <property type="match status" value="1"/>
</dbReference>
<gene>
    <name evidence="2" type="ORF">FEQUK3_LOCUS9152</name>
</gene>
<proteinExistence type="predicted"/>
<sequence>MLSETSDYEALSYNWGDPLACRAIEMDGVVKNATINLFNALRRLRQPQEERRLWVDAICINQDDNTEKSHQVNLMSKIYSWTSRVLLWIGDFSGDKDTGPNIIPEETTKAAFDLIEFLADDKHYNPVNGGQDGGPNEEQFVALARLVGLPWWNRAWTVQEAVLPKDAVMICGAAELPFERFAEAYDNSLHHDYSGCCRVGDQLLLTFWHTLSGLRETRRNHVKLFSASEVVNLFRNRAATDPRDKIFAYLGLIDGGASADYTLPVEEAFKHTSRAFINKLGTCEILLRVSGKGRSPTLPTWVPDWAADVDQTRLFKELEWIYPYAMFKAAGQTKAETRDSFSNDALDLQGFIINKAVKTGPVIENDSNVAETVAIWKSDPDGVYPLGGTFSDAMWRTITTDIYQSHGNRRRIKSDEDPKVLFTEALAKDGREFLLSAYGCRGFMLERGIIGVGHPDMEPGDSFFILKGGNMPFILRQVQKDEGDVAYQYIGQAYIYKMMDGEMINEATEWEWISLV</sequence>
<dbReference type="InterPro" id="IPR010730">
    <property type="entry name" value="HET"/>
</dbReference>
<dbReference type="AlphaFoldDB" id="A0A8J2J4V7"/>
<comment type="caution">
    <text evidence="2">The sequence shown here is derived from an EMBL/GenBank/DDBJ whole genome shotgun (WGS) entry which is preliminary data.</text>
</comment>
<protein>
    <recommendedName>
        <fullName evidence="1">Heterokaryon incompatibility domain-containing protein</fullName>
    </recommendedName>
</protein>
<organism evidence="2 3">
    <name type="scientific">Fusarium equiseti</name>
    <name type="common">Fusarium scirpi</name>
    <dbReference type="NCBI Taxonomy" id="61235"/>
    <lineage>
        <taxon>Eukaryota</taxon>
        <taxon>Fungi</taxon>
        <taxon>Dikarya</taxon>
        <taxon>Ascomycota</taxon>
        <taxon>Pezizomycotina</taxon>
        <taxon>Sordariomycetes</taxon>
        <taxon>Hypocreomycetidae</taxon>
        <taxon>Hypocreales</taxon>
        <taxon>Nectriaceae</taxon>
        <taxon>Fusarium</taxon>
        <taxon>Fusarium incarnatum-equiseti species complex</taxon>
    </lineage>
</organism>
<name>A0A8J2J4V7_FUSEQ</name>
<dbReference type="Proteomes" id="UP000693738">
    <property type="component" value="Unassembled WGS sequence"/>
</dbReference>
<dbReference type="PANTHER" id="PTHR24148:SF73">
    <property type="entry name" value="HET DOMAIN PROTEIN (AFU_ORTHOLOGUE AFUA_8G01020)"/>
    <property type="match status" value="1"/>
</dbReference>
<feature type="domain" description="Heterokaryon incompatibility" evidence="1">
    <location>
        <begin position="8"/>
        <end position="160"/>
    </location>
</feature>
<evidence type="ECO:0000259" key="1">
    <source>
        <dbReference type="Pfam" id="PF06985"/>
    </source>
</evidence>
<dbReference type="PANTHER" id="PTHR24148">
    <property type="entry name" value="ANKYRIN REPEAT DOMAIN-CONTAINING PROTEIN 39 HOMOLOG-RELATED"/>
    <property type="match status" value="1"/>
</dbReference>